<keyword evidence="1" id="KW-0378">Hydrolase</keyword>
<comment type="caution">
    <text evidence="3">The sequence shown here is derived from an EMBL/GenBank/DDBJ whole genome shotgun (WGS) entry which is preliminary data.</text>
</comment>
<dbReference type="GO" id="GO:0004081">
    <property type="term" value="F:bis(5'-nucleosyl)-tetraphosphatase (asymmetrical) activity"/>
    <property type="evidence" value="ECO:0007669"/>
    <property type="project" value="TreeGrafter"/>
</dbReference>
<name>A0A1F5HJM3_9BACT</name>
<dbReference type="SUPFAM" id="SSF55811">
    <property type="entry name" value="Nudix"/>
    <property type="match status" value="1"/>
</dbReference>
<dbReference type="Pfam" id="PF00293">
    <property type="entry name" value="NUDIX"/>
    <property type="match status" value="1"/>
</dbReference>
<organism evidence="3 4">
    <name type="scientific">Candidatus Curtissbacteria bacterium RIFCSPHIGHO2_12_FULL_41_17</name>
    <dbReference type="NCBI Taxonomy" id="1797722"/>
    <lineage>
        <taxon>Bacteria</taxon>
        <taxon>Candidatus Curtissiibacteriota</taxon>
    </lineage>
</organism>
<sequence>MKFEFSAGGIVFKRGTKQESSILILLAQHSQHHGWVFPKGLIGDTVKGEKKETTAVREVEEETGIKAKILKPLEHISYWYFHEGEKRKKTVYYFLMEFLEDTKKRDLEMEAIAWLPIEDVEQRLTYPSDKKVWVEAQKLLKN</sequence>
<dbReference type="PROSITE" id="PS00893">
    <property type="entry name" value="NUDIX_BOX"/>
    <property type="match status" value="1"/>
</dbReference>
<dbReference type="Gene3D" id="3.90.79.10">
    <property type="entry name" value="Nucleoside Triphosphate Pyrophosphohydrolase"/>
    <property type="match status" value="1"/>
</dbReference>
<dbReference type="EMBL" id="MFBL01000036">
    <property type="protein sequence ID" value="OGE04337.1"/>
    <property type="molecule type" value="Genomic_DNA"/>
</dbReference>
<evidence type="ECO:0000259" key="2">
    <source>
        <dbReference type="PROSITE" id="PS51462"/>
    </source>
</evidence>
<dbReference type="PROSITE" id="PS51462">
    <property type="entry name" value="NUDIX"/>
    <property type="match status" value="1"/>
</dbReference>
<evidence type="ECO:0000313" key="3">
    <source>
        <dbReference type="EMBL" id="OGE04337.1"/>
    </source>
</evidence>
<dbReference type="CDD" id="cd03673">
    <property type="entry name" value="NUDIX_Ap6A_hydrolase"/>
    <property type="match status" value="1"/>
</dbReference>
<gene>
    <name evidence="3" type="ORF">A3F45_00055</name>
</gene>
<dbReference type="InterPro" id="IPR000086">
    <property type="entry name" value="NUDIX_hydrolase_dom"/>
</dbReference>
<feature type="domain" description="Nudix hydrolase" evidence="2">
    <location>
        <begin position="2"/>
        <end position="137"/>
    </location>
</feature>
<dbReference type="InterPro" id="IPR020084">
    <property type="entry name" value="NUDIX_hydrolase_CS"/>
</dbReference>
<accession>A0A1F5HJM3</accession>
<dbReference type="GO" id="GO:0006167">
    <property type="term" value="P:AMP biosynthetic process"/>
    <property type="evidence" value="ECO:0007669"/>
    <property type="project" value="TreeGrafter"/>
</dbReference>
<evidence type="ECO:0000256" key="1">
    <source>
        <dbReference type="ARBA" id="ARBA00022801"/>
    </source>
</evidence>
<evidence type="ECO:0000313" key="4">
    <source>
        <dbReference type="Proteomes" id="UP000178369"/>
    </source>
</evidence>
<dbReference type="AlphaFoldDB" id="A0A1F5HJM3"/>
<dbReference type="Proteomes" id="UP000178369">
    <property type="component" value="Unassembled WGS sequence"/>
</dbReference>
<dbReference type="GO" id="GO:0006754">
    <property type="term" value="P:ATP biosynthetic process"/>
    <property type="evidence" value="ECO:0007669"/>
    <property type="project" value="TreeGrafter"/>
</dbReference>
<proteinExistence type="predicted"/>
<dbReference type="InterPro" id="IPR015797">
    <property type="entry name" value="NUDIX_hydrolase-like_dom_sf"/>
</dbReference>
<dbReference type="PANTHER" id="PTHR21340:SF0">
    <property type="entry name" value="BIS(5'-NUCLEOSYL)-TETRAPHOSPHATASE [ASYMMETRICAL]"/>
    <property type="match status" value="1"/>
</dbReference>
<dbReference type="PANTHER" id="PTHR21340">
    <property type="entry name" value="DIADENOSINE 5,5-P1,P4-TETRAPHOSPHATE PYROPHOSPHOHYDROLASE MUTT"/>
    <property type="match status" value="1"/>
</dbReference>
<dbReference type="InterPro" id="IPR051325">
    <property type="entry name" value="Nudix_hydrolase_domain"/>
</dbReference>
<protein>
    <recommendedName>
        <fullName evidence="2">Nudix hydrolase domain-containing protein</fullName>
    </recommendedName>
</protein>
<reference evidence="3 4" key="1">
    <citation type="journal article" date="2016" name="Nat. Commun.">
        <title>Thousands of microbial genomes shed light on interconnected biogeochemical processes in an aquifer system.</title>
        <authorList>
            <person name="Anantharaman K."/>
            <person name="Brown C.T."/>
            <person name="Hug L.A."/>
            <person name="Sharon I."/>
            <person name="Castelle C.J."/>
            <person name="Probst A.J."/>
            <person name="Thomas B.C."/>
            <person name="Singh A."/>
            <person name="Wilkins M.J."/>
            <person name="Karaoz U."/>
            <person name="Brodie E.L."/>
            <person name="Williams K.H."/>
            <person name="Hubbard S.S."/>
            <person name="Banfield J.F."/>
        </authorList>
    </citation>
    <scope>NUCLEOTIDE SEQUENCE [LARGE SCALE GENOMIC DNA]</scope>
</reference>